<comment type="catalytic activity">
    <reaction evidence="10">
        <text>malonyl-[ACP] + acetyl-CoA + H(+) = 3-oxobutanoyl-[ACP] + CO2 + CoA</text>
        <dbReference type="Rhea" id="RHEA:12080"/>
        <dbReference type="Rhea" id="RHEA-COMP:9623"/>
        <dbReference type="Rhea" id="RHEA-COMP:9625"/>
        <dbReference type="ChEBI" id="CHEBI:15378"/>
        <dbReference type="ChEBI" id="CHEBI:16526"/>
        <dbReference type="ChEBI" id="CHEBI:57287"/>
        <dbReference type="ChEBI" id="CHEBI:57288"/>
        <dbReference type="ChEBI" id="CHEBI:78449"/>
        <dbReference type="ChEBI" id="CHEBI:78450"/>
        <dbReference type="EC" id="2.3.1.180"/>
    </reaction>
</comment>
<dbReference type="Pfam" id="PF08541">
    <property type="entry name" value="ACP_syn_III_C"/>
    <property type="match status" value="1"/>
</dbReference>
<comment type="pathway">
    <text evidence="10">Lipid metabolism; fatty acid biosynthesis.</text>
</comment>
<comment type="similarity">
    <text evidence="1 10">Belongs to the thiolase-like superfamily. FabH family.</text>
</comment>
<reference evidence="13" key="1">
    <citation type="submission" date="2013-12" db="EMBL/GenBank/DDBJ databases">
        <authorList>
            <person name="Linke B."/>
        </authorList>
    </citation>
    <scope>NUCLEOTIDE SEQUENCE [LARGE SCALE GENOMIC DNA]</scope>
    <source>
        <strain evidence="13">CRIB-18</strain>
    </source>
</reference>
<evidence type="ECO:0000259" key="12">
    <source>
        <dbReference type="Pfam" id="PF08545"/>
    </source>
</evidence>
<dbReference type="GO" id="GO:0005737">
    <property type="term" value="C:cytoplasm"/>
    <property type="evidence" value="ECO:0007669"/>
    <property type="project" value="UniProtKB-SubCell"/>
</dbReference>
<protein>
    <recommendedName>
        <fullName evidence="10">Beta-ketoacyl-[acyl-carrier-protein] synthase III</fullName>
        <shortName evidence="10">Beta-ketoacyl-ACP synthase III</shortName>
        <shortName evidence="10">KAS III</shortName>
        <ecNumber evidence="10">2.3.1.180</ecNumber>
    </recommendedName>
    <alternativeName>
        <fullName evidence="10">3-oxoacyl-[acyl-carrier-protein] synthase 3</fullName>
    </alternativeName>
    <alternativeName>
        <fullName evidence="10">3-oxoacyl-[acyl-carrier-protein] synthase III</fullName>
    </alternativeName>
</protein>
<feature type="active site" evidence="10">
    <location>
        <position position="115"/>
    </location>
</feature>
<keyword evidence="8 10" id="KW-0511">Multifunctional enzyme</keyword>
<dbReference type="STRING" id="1437425.CSEC_1076"/>
<dbReference type="GO" id="GO:0006633">
    <property type="term" value="P:fatty acid biosynthetic process"/>
    <property type="evidence" value="ECO:0007669"/>
    <property type="project" value="UniProtKB-UniRule"/>
</dbReference>
<dbReference type="Pfam" id="PF08545">
    <property type="entry name" value="ACP_syn_III"/>
    <property type="match status" value="1"/>
</dbReference>
<comment type="subcellular location">
    <subcellularLocation>
        <location evidence="10">Cytoplasm</location>
    </subcellularLocation>
</comment>
<feature type="domain" description="Beta-ketoacyl-[acyl-carrier-protein] synthase III N-terminal" evidence="12">
    <location>
        <begin position="109"/>
        <end position="187"/>
    </location>
</feature>
<comment type="subunit">
    <text evidence="10">Homodimer.</text>
</comment>
<evidence type="ECO:0000256" key="1">
    <source>
        <dbReference type="ARBA" id="ARBA00008642"/>
    </source>
</evidence>
<keyword evidence="7 10" id="KW-0275">Fatty acid biosynthesis</keyword>
<dbReference type="InterPro" id="IPR016039">
    <property type="entry name" value="Thiolase-like"/>
</dbReference>
<comment type="function">
    <text evidence="10">Catalyzes the condensation reaction of fatty acid synthesis by the addition to an acyl acceptor of two carbons from malonyl-ACP. Catalyzes the first condensation reaction which initiates fatty acid synthesis and may therefore play a role in governing the total rate of fatty acid production. Possesses both acetoacetyl-ACP synthase and acetyl transacylase activities. Its substrate specificity determines the biosynthesis of branched-chain and/or straight-chain of fatty acids.</text>
</comment>
<evidence type="ECO:0000256" key="10">
    <source>
        <dbReference type="HAMAP-Rule" id="MF_01815"/>
    </source>
</evidence>
<dbReference type="GO" id="GO:0004315">
    <property type="term" value="F:3-oxoacyl-[acyl-carrier-protein] synthase activity"/>
    <property type="evidence" value="ECO:0007669"/>
    <property type="project" value="InterPro"/>
</dbReference>
<feature type="domain" description="Beta-ketoacyl-[acyl-carrier-protein] synthase III C-terminal" evidence="11">
    <location>
        <begin position="241"/>
        <end position="327"/>
    </location>
</feature>
<evidence type="ECO:0000256" key="3">
    <source>
        <dbReference type="ARBA" id="ARBA00022516"/>
    </source>
</evidence>
<dbReference type="InterPro" id="IPR013751">
    <property type="entry name" value="ACP_syn_III_N"/>
</dbReference>
<keyword evidence="3 10" id="KW-0444">Lipid biosynthesis</keyword>
<feature type="active site" evidence="10">
    <location>
        <position position="285"/>
    </location>
</feature>
<evidence type="ECO:0000256" key="7">
    <source>
        <dbReference type="ARBA" id="ARBA00023160"/>
    </source>
</evidence>
<dbReference type="EMBL" id="CCEJ010000004">
    <property type="protein sequence ID" value="CDR33902.1"/>
    <property type="molecule type" value="Genomic_DNA"/>
</dbReference>
<evidence type="ECO:0000256" key="9">
    <source>
        <dbReference type="ARBA" id="ARBA00023315"/>
    </source>
</evidence>
<dbReference type="eggNOG" id="COG0332">
    <property type="taxonomic scope" value="Bacteria"/>
</dbReference>
<dbReference type="NCBIfam" id="TIGR00747">
    <property type="entry name" value="fabH"/>
    <property type="match status" value="1"/>
</dbReference>
<keyword evidence="4 10" id="KW-0808">Transferase</keyword>
<evidence type="ECO:0000256" key="2">
    <source>
        <dbReference type="ARBA" id="ARBA00022490"/>
    </source>
</evidence>
<dbReference type="InterPro" id="IPR013747">
    <property type="entry name" value="ACP_syn_III_C"/>
</dbReference>
<dbReference type="UniPathway" id="UPA00094"/>
<dbReference type="RefSeq" id="WP_041017542.1">
    <property type="nucleotide sequence ID" value="NZ_CCEJ010000004.1"/>
</dbReference>
<dbReference type="InterPro" id="IPR004655">
    <property type="entry name" value="FabH"/>
</dbReference>
<accession>A0A090CYU2</accession>
<evidence type="ECO:0000313" key="14">
    <source>
        <dbReference type="Proteomes" id="UP000031552"/>
    </source>
</evidence>
<evidence type="ECO:0000256" key="6">
    <source>
        <dbReference type="ARBA" id="ARBA00023098"/>
    </source>
</evidence>
<feature type="active site" evidence="10">
    <location>
        <position position="255"/>
    </location>
</feature>
<evidence type="ECO:0000256" key="5">
    <source>
        <dbReference type="ARBA" id="ARBA00022832"/>
    </source>
</evidence>
<dbReference type="PANTHER" id="PTHR34069:SF2">
    <property type="entry name" value="BETA-KETOACYL-[ACYL-CARRIER-PROTEIN] SYNTHASE III"/>
    <property type="match status" value="1"/>
</dbReference>
<evidence type="ECO:0000256" key="4">
    <source>
        <dbReference type="ARBA" id="ARBA00022679"/>
    </source>
</evidence>
<dbReference type="CDD" id="cd00830">
    <property type="entry name" value="KAS_III"/>
    <property type="match status" value="1"/>
</dbReference>
<keyword evidence="6 10" id="KW-0443">Lipid metabolism</keyword>
<keyword evidence="5 10" id="KW-0276">Fatty acid metabolism</keyword>
<keyword evidence="14" id="KW-1185">Reference proteome</keyword>
<dbReference type="AlphaFoldDB" id="A0A090CYU2"/>
<keyword evidence="9 10" id="KW-0012">Acyltransferase</keyword>
<dbReference type="GO" id="GO:0044550">
    <property type="term" value="P:secondary metabolite biosynthetic process"/>
    <property type="evidence" value="ECO:0007669"/>
    <property type="project" value="TreeGrafter"/>
</dbReference>
<reference evidence="13" key="2">
    <citation type="submission" date="2014-09" db="EMBL/GenBank/DDBJ databases">
        <title>Criblamydia sequanensis harbors a mega-plasmid encoding arsenite resistance.</title>
        <authorList>
            <person name="Bertelli C."/>
            <person name="Goesmann A."/>
            <person name="Greub G."/>
        </authorList>
    </citation>
    <scope>NUCLEOTIDE SEQUENCE [LARGE SCALE GENOMIC DNA]</scope>
    <source>
        <strain evidence="13">CRIB-18</strain>
    </source>
</reference>
<dbReference type="Gene3D" id="3.40.47.10">
    <property type="match status" value="1"/>
</dbReference>
<dbReference type="PANTHER" id="PTHR34069">
    <property type="entry name" value="3-OXOACYL-[ACYL-CARRIER-PROTEIN] SYNTHASE 3"/>
    <property type="match status" value="1"/>
</dbReference>
<sequence length="329" mass="35013">MNNQQATIKYISSFLPERILTNHELVETVATSDDWIQQRTGIKERRIAENSQASSDLGIAACKKLLHENNLAPSDIDLIIVATMSPDFIAPSTASIIQHGIGAVNAASLDVGAACAGYIYGLSTAKAYIEANLAKRVLFVAAEKMSSLVNYKDRATCILFGDGASAALIEKGGEGLAIGQIVLGSDGSQSHLIKIPAGGSREPATKETVLADKHFLSMEGPEVFKQAIRKMGSSLETCLSLAKVKLDDITYFIPHQANIRIIDALAKQFGLSDEKVWKTVDKHGNTSAASIGLALDDLLSIHPLERGDLIALTGIGSGLSFGSIILKKI</sequence>
<organism evidence="13 14">
    <name type="scientific">Candidatus Criblamydia sequanensis CRIB-18</name>
    <dbReference type="NCBI Taxonomy" id="1437425"/>
    <lineage>
        <taxon>Bacteria</taxon>
        <taxon>Pseudomonadati</taxon>
        <taxon>Chlamydiota</taxon>
        <taxon>Chlamydiia</taxon>
        <taxon>Parachlamydiales</taxon>
        <taxon>Candidatus Criblamydiaceae</taxon>
        <taxon>Candidatus Criblamydia</taxon>
    </lineage>
</organism>
<dbReference type="NCBIfam" id="NF006829">
    <property type="entry name" value="PRK09352.1"/>
    <property type="match status" value="1"/>
</dbReference>
<gene>
    <name evidence="10 13" type="primary">fabH</name>
    <name evidence="13" type="ORF">CSEC_1076</name>
</gene>
<evidence type="ECO:0000313" key="13">
    <source>
        <dbReference type="EMBL" id="CDR33902.1"/>
    </source>
</evidence>
<name>A0A090CYU2_9BACT</name>
<comment type="caution">
    <text evidence="13">The sequence shown here is derived from an EMBL/GenBank/DDBJ whole genome shotgun (WGS) entry which is preliminary data.</text>
</comment>
<dbReference type="SUPFAM" id="SSF53901">
    <property type="entry name" value="Thiolase-like"/>
    <property type="match status" value="1"/>
</dbReference>
<evidence type="ECO:0000259" key="11">
    <source>
        <dbReference type="Pfam" id="PF08541"/>
    </source>
</evidence>
<dbReference type="OrthoDB" id="9815506at2"/>
<dbReference type="HAMAP" id="MF_01815">
    <property type="entry name" value="FabH"/>
    <property type="match status" value="1"/>
</dbReference>
<comment type="domain">
    <text evidence="10">The last Arg residue of the ACP-binding site is essential for the weak association between ACP/AcpP and FabH.</text>
</comment>
<dbReference type="GO" id="GO:0033818">
    <property type="term" value="F:beta-ketoacyl-acyl-carrier-protein synthase III activity"/>
    <property type="evidence" value="ECO:0007669"/>
    <property type="project" value="UniProtKB-UniRule"/>
</dbReference>
<keyword evidence="2 10" id="KW-0963">Cytoplasm</keyword>
<feature type="region of interest" description="ACP-binding" evidence="10">
    <location>
        <begin position="256"/>
        <end position="260"/>
    </location>
</feature>
<dbReference type="Proteomes" id="UP000031552">
    <property type="component" value="Unassembled WGS sequence"/>
</dbReference>
<evidence type="ECO:0000256" key="8">
    <source>
        <dbReference type="ARBA" id="ARBA00023268"/>
    </source>
</evidence>
<dbReference type="EC" id="2.3.1.180" evidence="10"/>
<proteinExistence type="inferred from homology"/>